<reference evidence="1 2" key="1">
    <citation type="journal article" date="2024" name="G3 (Bethesda)">
        <title>Genome assembly of Hibiscus sabdariffa L. provides insights into metabolisms of medicinal natural products.</title>
        <authorList>
            <person name="Kim T."/>
        </authorList>
    </citation>
    <scope>NUCLEOTIDE SEQUENCE [LARGE SCALE GENOMIC DNA]</scope>
    <source>
        <strain evidence="1">TK-2024</strain>
        <tissue evidence="1">Old leaves</tissue>
    </source>
</reference>
<protein>
    <submittedName>
        <fullName evidence="1">Uncharacterized protein</fullName>
    </submittedName>
</protein>
<evidence type="ECO:0000313" key="2">
    <source>
        <dbReference type="Proteomes" id="UP001396334"/>
    </source>
</evidence>
<dbReference type="EMBL" id="JBBPBN010000171">
    <property type="protein sequence ID" value="KAK8974228.1"/>
    <property type="molecule type" value="Genomic_DNA"/>
</dbReference>
<proteinExistence type="predicted"/>
<name>A0ABR2NDJ1_9ROSI</name>
<keyword evidence="2" id="KW-1185">Reference proteome</keyword>
<dbReference type="Proteomes" id="UP001396334">
    <property type="component" value="Unassembled WGS sequence"/>
</dbReference>
<organism evidence="1 2">
    <name type="scientific">Hibiscus sabdariffa</name>
    <name type="common">roselle</name>
    <dbReference type="NCBI Taxonomy" id="183260"/>
    <lineage>
        <taxon>Eukaryota</taxon>
        <taxon>Viridiplantae</taxon>
        <taxon>Streptophyta</taxon>
        <taxon>Embryophyta</taxon>
        <taxon>Tracheophyta</taxon>
        <taxon>Spermatophyta</taxon>
        <taxon>Magnoliopsida</taxon>
        <taxon>eudicotyledons</taxon>
        <taxon>Gunneridae</taxon>
        <taxon>Pentapetalae</taxon>
        <taxon>rosids</taxon>
        <taxon>malvids</taxon>
        <taxon>Malvales</taxon>
        <taxon>Malvaceae</taxon>
        <taxon>Malvoideae</taxon>
        <taxon>Hibiscus</taxon>
    </lineage>
</organism>
<accession>A0ABR2NDJ1</accession>
<evidence type="ECO:0000313" key="1">
    <source>
        <dbReference type="EMBL" id="KAK8974228.1"/>
    </source>
</evidence>
<gene>
    <name evidence="1" type="ORF">V6N11_034597</name>
</gene>
<comment type="caution">
    <text evidence="1">The sequence shown here is derived from an EMBL/GenBank/DDBJ whole genome shotgun (WGS) entry which is preliminary data.</text>
</comment>
<sequence>MKFKTHSSTICNIAANQLYPGSLKICSSPLASSTSTINLLFSNTTLLHRNCSFSTTSITRQVFRHHYRLFRIDVHSLKQFWPVTILAIHQGEIDFLTHGEVQPPVGQKSVKQKRMSHTCHHEKSIQEFSFLALKLHFLAFSSRLSCSIAKRNGATIVNLYRVSLSISSVIFLER</sequence>